<keyword evidence="2" id="KW-1185">Reference proteome</keyword>
<dbReference type="Proteomes" id="UP000243333">
    <property type="component" value="Unassembled WGS sequence"/>
</dbReference>
<evidence type="ECO:0000313" key="2">
    <source>
        <dbReference type="Proteomes" id="UP000243333"/>
    </source>
</evidence>
<accession>A0A1G7PBW5</accession>
<dbReference type="STRING" id="1123285.SAMN05660235_02902"/>
<proteinExistence type="predicted"/>
<name>A0A1G7PBW5_9FIRM</name>
<organism evidence="1 2">
    <name type="scientific">Sporolituus thermophilus DSM 23256</name>
    <dbReference type="NCBI Taxonomy" id="1123285"/>
    <lineage>
        <taxon>Bacteria</taxon>
        <taxon>Bacillati</taxon>
        <taxon>Bacillota</taxon>
        <taxon>Negativicutes</taxon>
        <taxon>Selenomonadales</taxon>
        <taxon>Sporomusaceae</taxon>
        <taxon>Sporolituus</taxon>
    </lineage>
</organism>
<reference evidence="2" key="1">
    <citation type="submission" date="2016-10" db="EMBL/GenBank/DDBJ databases">
        <authorList>
            <person name="Varghese N."/>
            <person name="Submissions S."/>
        </authorList>
    </citation>
    <scope>NUCLEOTIDE SEQUENCE [LARGE SCALE GENOMIC DNA]</scope>
    <source>
        <strain evidence="2">DSM 23256</strain>
    </source>
</reference>
<dbReference type="EMBL" id="FNBU01000035">
    <property type="protein sequence ID" value="SDF83802.1"/>
    <property type="molecule type" value="Genomic_DNA"/>
</dbReference>
<evidence type="ECO:0000313" key="1">
    <source>
        <dbReference type="EMBL" id="SDF83802.1"/>
    </source>
</evidence>
<protein>
    <submittedName>
        <fullName evidence="1">Uncharacterized protein</fullName>
    </submittedName>
</protein>
<gene>
    <name evidence="1" type="ORF">SAMN05660235_02902</name>
</gene>
<dbReference type="AlphaFoldDB" id="A0A1G7PBW5"/>
<sequence>MNEGLKGLMIRGTVTGRTRRLVGKDKTNTVVTYRINDGSSDYFVDEWNPSEYYTVGEIVCLPVYVKIYSHNSINRLNYVVKTSTANMIGEVF</sequence>